<dbReference type="EMBL" id="GGEC01006902">
    <property type="protein sequence ID" value="MBW87385.1"/>
    <property type="molecule type" value="Transcribed_RNA"/>
</dbReference>
<protein>
    <submittedName>
        <fullName evidence="1">Uncharacterized protein</fullName>
    </submittedName>
</protein>
<dbReference type="AlphaFoldDB" id="A0A2P2J1N0"/>
<organism evidence="1">
    <name type="scientific">Rhizophora mucronata</name>
    <name type="common">Asiatic mangrove</name>
    <dbReference type="NCBI Taxonomy" id="61149"/>
    <lineage>
        <taxon>Eukaryota</taxon>
        <taxon>Viridiplantae</taxon>
        <taxon>Streptophyta</taxon>
        <taxon>Embryophyta</taxon>
        <taxon>Tracheophyta</taxon>
        <taxon>Spermatophyta</taxon>
        <taxon>Magnoliopsida</taxon>
        <taxon>eudicotyledons</taxon>
        <taxon>Gunneridae</taxon>
        <taxon>Pentapetalae</taxon>
        <taxon>rosids</taxon>
        <taxon>fabids</taxon>
        <taxon>Malpighiales</taxon>
        <taxon>Rhizophoraceae</taxon>
        <taxon>Rhizophora</taxon>
    </lineage>
</organism>
<proteinExistence type="predicted"/>
<accession>A0A2P2J1N0</accession>
<reference evidence="1" key="1">
    <citation type="submission" date="2018-02" db="EMBL/GenBank/DDBJ databases">
        <title>Rhizophora mucronata_Transcriptome.</title>
        <authorList>
            <person name="Meera S.P."/>
            <person name="Sreeshan A."/>
            <person name="Augustine A."/>
        </authorList>
    </citation>
    <scope>NUCLEOTIDE SEQUENCE</scope>
    <source>
        <tissue evidence="1">Leaf</tissue>
    </source>
</reference>
<evidence type="ECO:0000313" key="1">
    <source>
        <dbReference type="EMBL" id="MBW87385.1"/>
    </source>
</evidence>
<sequence>MAIQNMHFSPRNHCCHKCLHLNNHGGHVGGEICAQCKGYSLVEKALKIV</sequence>
<name>A0A2P2J1N0_RHIMU</name>